<dbReference type="Pfam" id="PF01863">
    <property type="entry name" value="YgjP-like"/>
    <property type="match status" value="1"/>
</dbReference>
<dbReference type="Proteomes" id="UP000825679">
    <property type="component" value="Chromosome"/>
</dbReference>
<sequence length="237" mass="26818">MLLQLFFKFASGDIPYTLQRSARRRSIGLKIDAAGLTVILPQRAPLAEAERVIQLKLAWIRAKLAERETRLAEPVAQAKLTWGATALWLGEPRLLQSALRAKLTDDTLYLCAANEHKIAPALIRFYQRAAKPYFAERLSVWAERMGLQPRQLILSSAKTRWGSCTSNGDIRLSWRLMQAPASVIDYVVIHELAHLAEMNHSARFWAIVAAACPHWKSERHWLKQNGSALLAWEDATQ</sequence>
<reference evidence="2 3" key="1">
    <citation type="submission" date="2021-08" db="EMBL/GenBank/DDBJ databases">
        <title>complete genome sequencing of Deefgea sp. D25.</title>
        <authorList>
            <person name="Bae J.-W."/>
            <person name="Gim D.-H."/>
        </authorList>
    </citation>
    <scope>NUCLEOTIDE SEQUENCE [LARGE SCALE GENOMIC DNA]</scope>
    <source>
        <strain evidence="2 3">D25</strain>
    </source>
</reference>
<protein>
    <submittedName>
        <fullName evidence="2">M48 family metallopeptidase</fullName>
    </submittedName>
</protein>
<dbReference type="InterPro" id="IPR053136">
    <property type="entry name" value="UTP_pyrophosphatase-like"/>
</dbReference>
<evidence type="ECO:0000313" key="2">
    <source>
        <dbReference type="EMBL" id="QZA77957.1"/>
    </source>
</evidence>
<feature type="domain" description="YgjP-like metallopeptidase" evidence="1">
    <location>
        <begin position="25"/>
        <end position="225"/>
    </location>
</feature>
<dbReference type="InterPro" id="IPR002725">
    <property type="entry name" value="YgjP-like_metallopeptidase"/>
</dbReference>
<dbReference type="Gene3D" id="3.30.2010.10">
    <property type="entry name" value="Metalloproteases ('zincins'), catalytic domain"/>
    <property type="match status" value="1"/>
</dbReference>
<organism evidence="2 3">
    <name type="scientific">Deefgea tanakiae</name>
    <dbReference type="NCBI Taxonomy" id="2865840"/>
    <lineage>
        <taxon>Bacteria</taxon>
        <taxon>Pseudomonadati</taxon>
        <taxon>Pseudomonadota</taxon>
        <taxon>Betaproteobacteria</taxon>
        <taxon>Neisseriales</taxon>
        <taxon>Chitinibacteraceae</taxon>
        <taxon>Deefgea</taxon>
    </lineage>
</organism>
<dbReference type="RefSeq" id="WP_221006335.1">
    <property type="nucleotide sequence ID" value="NZ_CP081150.1"/>
</dbReference>
<gene>
    <name evidence="2" type="ORF">K4H28_00490</name>
</gene>
<proteinExistence type="predicted"/>
<evidence type="ECO:0000313" key="3">
    <source>
        <dbReference type="Proteomes" id="UP000825679"/>
    </source>
</evidence>
<dbReference type="PANTHER" id="PTHR30399">
    <property type="entry name" value="UNCHARACTERIZED PROTEIN YGJP"/>
    <property type="match status" value="1"/>
</dbReference>
<keyword evidence="3" id="KW-1185">Reference proteome</keyword>
<name>A0ABX8Z6M1_9NEIS</name>
<dbReference type="PANTHER" id="PTHR30399:SF1">
    <property type="entry name" value="UTP PYROPHOSPHATASE"/>
    <property type="match status" value="1"/>
</dbReference>
<evidence type="ECO:0000259" key="1">
    <source>
        <dbReference type="Pfam" id="PF01863"/>
    </source>
</evidence>
<dbReference type="CDD" id="cd07344">
    <property type="entry name" value="M48_yhfN_like"/>
    <property type="match status" value="1"/>
</dbReference>
<dbReference type="EMBL" id="CP081150">
    <property type="protein sequence ID" value="QZA77957.1"/>
    <property type="molecule type" value="Genomic_DNA"/>
</dbReference>
<accession>A0ABX8Z6M1</accession>